<evidence type="ECO:0000313" key="3">
    <source>
        <dbReference type="Proteomes" id="UP000193355"/>
    </source>
</evidence>
<sequence length="150" mass="17091">MRDKVRLKVSELLSSELELYRELEAQVDLEIKAIDSDDMDLLLEILQNKQSIISRQEMLMEKWADVSRDLGVSQGREEPVFWRALASVVGDEGYEDLKEKVRLLQDIVSSTLKSEELAQSNMGAKVSELRKRMSRVADGKKAVRGYMGSI</sequence>
<dbReference type="InterPro" id="IPR007809">
    <property type="entry name" value="FlgN-like"/>
</dbReference>
<gene>
    <name evidence="2" type="ORF">SAMN06275492_13412</name>
</gene>
<protein>
    <submittedName>
        <fullName evidence="2">FlgN protein</fullName>
    </submittedName>
</protein>
<accession>A0A1X7KQ99</accession>
<dbReference type="AlphaFoldDB" id="A0A1X7KQ99"/>
<keyword evidence="3" id="KW-1185">Reference proteome</keyword>
<dbReference type="SUPFAM" id="SSF140566">
    <property type="entry name" value="FlgN-like"/>
    <property type="match status" value="1"/>
</dbReference>
<reference evidence="3" key="1">
    <citation type="submission" date="2017-04" db="EMBL/GenBank/DDBJ databases">
        <authorList>
            <person name="Varghese N."/>
            <person name="Submissions S."/>
        </authorList>
    </citation>
    <scope>NUCLEOTIDE SEQUENCE [LARGE SCALE GENOMIC DNA]</scope>
    <source>
        <strain evidence="3">USBA 82</strain>
    </source>
</reference>
<dbReference type="STRING" id="561720.SAMN06275492_13412"/>
<evidence type="ECO:0000256" key="1">
    <source>
        <dbReference type="ARBA" id="ARBA00022795"/>
    </source>
</evidence>
<proteinExistence type="predicted"/>
<dbReference type="GO" id="GO:0044780">
    <property type="term" value="P:bacterial-type flagellum assembly"/>
    <property type="evidence" value="ECO:0007669"/>
    <property type="project" value="InterPro"/>
</dbReference>
<evidence type="ECO:0000313" key="2">
    <source>
        <dbReference type="EMBL" id="SMG43783.1"/>
    </source>
</evidence>
<dbReference type="InterPro" id="IPR036679">
    <property type="entry name" value="FlgN-like_sf"/>
</dbReference>
<dbReference type="OrthoDB" id="4729at2"/>
<dbReference type="RefSeq" id="WP_085545337.1">
    <property type="nucleotide sequence ID" value="NZ_FXBB01000034.1"/>
</dbReference>
<keyword evidence="1" id="KW-1005">Bacterial flagellum biogenesis</keyword>
<dbReference type="Gene3D" id="1.20.58.300">
    <property type="entry name" value="FlgN-like"/>
    <property type="match status" value="1"/>
</dbReference>
<name>A0A1X7KQ99_9BACT</name>
<dbReference type="Proteomes" id="UP000193355">
    <property type="component" value="Unassembled WGS sequence"/>
</dbReference>
<organism evidence="2 3">
    <name type="scientific">Dethiosulfovibrio salsuginis</name>
    <dbReference type="NCBI Taxonomy" id="561720"/>
    <lineage>
        <taxon>Bacteria</taxon>
        <taxon>Thermotogati</taxon>
        <taxon>Synergistota</taxon>
        <taxon>Synergistia</taxon>
        <taxon>Synergistales</taxon>
        <taxon>Dethiosulfovibrionaceae</taxon>
        <taxon>Dethiosulfovibrio</taxon>
    </lineage>
</organism>
<dbReference type="EMBL" id="FXBB01000034">
    <property type="protein sequence ID" value="SMG43783.1"/>
    <property type="molecule type" value="Genomic_DNA"/>
</dbReference>
<dbReference type="Pfam" id="PF05130">
    <property type="entry name" value="FlgN"/>
    <property type="match status" value="1"/>
</dbReference>